<evidence type="ECO:0008006" key="3">
    <source>
        <dbReference type="Google" id="ProtNLM"/>
    </source>
</evidence>
<evidence type="ECO:0000313" key="1">
    <source>
        <dbReference type="EMBL" id="QDV53086.1"/>
    </source>
</evidence>
<dbReference type="Proteomes" id="UP000318313">
    <property type="component" value="Chromosome"/>
</dbReference>
<dbReference type="GO" id="GO:0016788">
    <property type="term" value="F:hydrolase activity, acting on ester bonds"/>
    <property type="evidence" value="ECO:0007669"/>
    <property type="project" value="UniProtKB-ARBA"/>
</dbReference>
<keyword evidence="2" id="KW-1185">Reference proteome</keyword>
<dbReference type="KEGG" id="gfm:Enr17x_51570"/>
<gene>
    <name evidence="1" type="ORF">Enr17x_51570</name>
</gene>
<dbReference type="InterPro" id="IPR036514">
    <property type="entry name" value="SGNH_hydro_sf"/>
</dbReference>
<protein>
    <recommendedName>
        <fullName evidence="3">SGNH hydrolase-type esterase domain-containing protein</fullName>
    </recommendedName>
</protein>
<reference evidence="1 2" key="1">
    <citation type="submission" date="2019-03" db="EMBL/GenBank/DDBJ databases">
        <title>Deep-cultivation of Planctomycetes and their phenomic and genomic characterization uncovers novel biology.</title>
        <authorList>
            <person name="Wiegand S."/>
            <person name="Jogler M."/>
            <person name="Boedeker C."/>
            <person name="Pinto D."/>
            <person name="Vollmers J."/>
            <person name="Rivas-Marin E."/>
            <person name="Kohn T."/>
            <person name="Peeters S.H."/>
            <person name="Heuer A."/>
            <person name="Rast P."/>
            <person name="Oberbeckmann S."/>
            <person name="Bunk B."/>
            <person name="Jeske O."/>
            <person name="Meyerdierks A."/>
            <person name="Storesund J.E."/>
            <person name="Kallscheuer N."/>
            <person name="Luecker S."/>
            <person name="Lage O.M."/>
            <person name="Pohl T."/>
            <person name="Merkel B.J."/>
            <person name="Hornburger P."/>
            <person name="Mueller R.-W."/>
            <person name="Bruemmer F."/>
            <person name="Labrenz M."/>
            <person name="Spormann A.M."/>
            <person name="Op den Camp H."/>
            <person name="Overmann J."/>
            <person name="Amann R."/>
            <person name="Jetten M.S.M."/>
            <person name="Mascher T."/>
            <person name="Medema M.H."/>
            <person name="Devos D.P."/>
            <person name="Kaster A.-K."/>
            <person name="Ovreas L."/>
            <person name="Rohde M."/>
            <person name="Galperin M.Y."/>
            <person name="Jogler C."/>
        </authorList>
    </citation>
    <scope>NUCLEOTIDE SEQUENCE [LARGE SCALE GENOMIC DNA]</scope>
    <source>
        <strain evidence="1 2">Enr17</strain>
    </source>
</reference>
<dbReference type="AlphaFoldDB" id="A0A518IJ10"/>
<dbReference type="Gene3D" id="3.40.50.1110">
    <property type="entry name" value="SGNH hydrolase"/>
    <property type="match status" value="1"/>
</dbReference>
<proteinExistence type="predicted"/>
<accession>A0A518IJ10</accession>
<evidence type="ECO:0000313" key="2">
    <source>
        <dbReference type="Proteomes" id="UP000318313"/>
    </source>
</evidence>
<name>A0A518IJ10_9PLAN</name>
<sequence length="321" mass="37932">MYEMNNKKYTLCFVFLSSVSLSLIYMTVLRPIYEYNLDRIYDLRQVPIEYRVSLQEDFIDRTYENNAVLLLGDSQPYGYRHVPKRIFSRLLSQKLGKKVFNLAFADKSITDNINTLNYIVSKKMRFDSVIFNVNQAHPKSPTSQRLDLINETDYKLGIVQNRKAFEIFIEYFNPKADYTRGFFQQEISPDYYNMPLKNFSIYLGKVEQLISLAKLASNNVIIYETPYAEEDVKRLQLDMSDMEMFTNDIKRICSKHRVVFLKPNISKIEYFDDLVHFSKKGHVKMAQILYETIQNNQKTRYQEVLKANQLSSNQSTRSLTR</sequence>
<dbReference type="SUPFAM" id="SSF52266">
    <property type="entry name" value="SGNH hydrolase"/>
    <property type="match status" value="1"/>
</dbReference>
<organism evidence="1 2">
    <name type="scientific">Gimesia fumaroli</name>
    <dbReference type="NCBI Taxonomy" id="2527976"/>
    <lineage>
        <taxon>Bacteria</taxon>
        <taxon>Pseudomonadati</taxon>
        <taxon>Planctomycetota</taxon>
        <taxon>Planctomycetia</taxon>
        <taxon>Planctomycetales</taxon>
        <taxon>Planctomycetaceae</taxon>
        <taxon>Gimesia</taxon>
    </lineage>
</organism>
<dbReference type="EMBL" id="CP037452">
    <property type="protein sequence ID" value="QDV53086.1"/>
    <property type="molecule type" value="Genomic_DNA"/>
</dbReference>